<name>A0A6A6XQS9_9PLEO</name>
<dbReference type="EMBL" id="MU001782">
    <property type="protein sequence ID" value="KAF2798538.1"/>
    <property type="molecule type" value="Genomic_DNA"/>
</dbReference>
<protein>
    <submittedName>
        <fullName evidence="2">Uncharacterized protein</fullName>
    </submittedName>
</protein>
<organism evidence="2 3">
    <name type="scientific">Melanomma pulvis-pyrius CBS 109.77</name>
    <dbReference type="NCBI Taxonomy" id="1314802"/>
    <lineage>
        <taxon>Eukaryota</taxon>
        <taxon>Fungi</taxon>
        <taxon>Dikarya</taxon>
        <taxon>Ascomycota</taxon>
        <taxon>Pezizomycotina</taxon>
        <taxon>Dothideomycetes</taxon>
        <taxon>Pleosporomycetidae</taxon>
        <taxon>Pleosporales</taxon>
        <taxon>Melanommataceae</taxon>
        <taxon>Melanomma</taxon>
    </lineage>
</organism>
<evidence type="ECO:0000256" key="1">
    <source>
        <dbReference type="SAM" id="MobiDB-lite"/>
    </source>
</evidence>
<keyword evidence="3" id="KW-1185">Reference proteome</keyword>
<dbReference type="AlphaFoldDB" id="A0A6A6XQS9"/>
<sequence>MGPRTAVAVFCRALEPAAWWWRRRSACLAGRRSEPSRSRGVVLRDGAPEGSALACSALCAPPADGAGTVPTATHPHVAVVEARLSRLLVSLRHPLLLPAPGARRRGQDAKLAARARRLHQRQGTAAACIAAAIVAARWAVSAGCWLLALALALSAGCSRSLLRRRGPVQRPASARPDSPALAASPQGLAWHRSPGEGGVESTKSRAVHPAKTPTLHGPQHANPPPLPYTVELAAPSHAAPGRASPFL</sequence>
<feature type="region of interest" description="Disordered" evidence="1">
    <location>
        <begin position="168"/>
        <end position="247"/>
    </location>
</feature>
<evidence type="ECO:0000313" key="2">
    <source>
        <dbReference type="EMBL" id="KAF2798538.1"/>
    </source>
</evidence>
<reference evidence="2" key="1">
    <citation type="journal article" date="2020" name="Stud. Mycol.">
        <title>101 Dothideomycetes genomes: a test case for predicting lifestyles and emergence of pathogens.</title>
        <authorList>
            <person name="Haridas S."/>
            <person name="Albert R."/>
            <person name="Binder M."/>
            <person name="Bloem J."/>
            <person name="Labutti K."/>
            <person name="Salamov A."/>
            <person name="Andreopoulos B."/>
            <person name="Baker S."/>
            <person name="Barry K."/>
            <person name="Bills G."/>
            <person name="Bluhm B."/>
            <person name="Cannon C."/>
            <person name="Castanera R."/>
            <person name="Culley D."/>
            <person name="Daum C."/>
            <person name="Ezra D."/>
            <person name="Gonzalez J."/>
            <person name="Henrissat B."/>
            <person name="Kuo A."/>
            <person name="Liang C."/>
            <person name="Lipzen A."/>
            <person name="Lutzoni F."/>
            <person name="Magnuson J."/>
            <person name="Mondo S."/>
            <person name="Nolan M."/>
            <person name="Ohm R."/>
            <person name="Pangilinan J."/>
            <person name="Park H.-J."/>
            <person name="Ramirez L."/>
            <person name="Alfaro M."/>
            <person name="Sun H."/>
            <person name="Tritt A."/>
            <person name="Yoshinaga Y."/>
            <person name="Zwiers L.-H."/>
            <person name="Turgeon B."/>
            <person name="Goodwin S."/>
            <person name="Spatafora J."/>
            <person name="Crous P."/>
            <person name="Grigoriev I."/>
        </authorList>
    </citation>
    <scope>NUCLEOTIDE SEQUENCE</scope>
    <source>
        <strain evidence="2">CBS 109.77</strain>
    </source>
</reference>
<gene>
    <name evidence="2" type="ORF">K505DRAFT_393918</name>
</gene>
<evidence type="ECO:0000313" key="3">
    <source>
        <dbReference type="Proteomes" id="UP000799757"/>
    </source>
</evidence>
<proteinExistence type="predicted"/>
<dbReference type="Proteomes" id="UP000799757">
    <property type="component" value="Unassembled WGS sequence"/>
</dbReference>
<accession>A0A6A6XQS9</accession>